<keyword evidence="1" id="KW-0732">Signal</keyword>
<dbReference type="OrthoDB" id="1273409at2"/>
<comment type="caution">
    <text evidence="2">The sequence shown here is derived from an EMBL/GenBank/DDBJ whole genome shotgun (WGS) entry which is preliminary data.</text>
</comment>
<accession>A0A563D7I8</accession>
<gene>
    <name evidence="2" type="ORF">ETU09_10890</name>
</gene>
<evidence type="ECO:0000313" key="2">
    <source>
        <dbReference type="EMBL" id="TWP26196.1"/>
    </source>
</evidence>
<evidence type="ECO:0000256" key="1">
    <source>
        <dbReference type="SAM" id="SignalP"/>
    </source>
</evidence>
<name>A0A563D7I8_9FLAO</name>
<dbReference type="PROSITE" id="PS51257">
    <property type="entry name" value="PROKAR_LIPOPROTEIN"/>
    <property type="match status" value="1"/>
</dbReference>
<organism evidence="2 3">
    <name type="scientific">Apibacter muscae</name>
    <dbReference type="NCBI Taxonomy" id="2509004"/>
    <lineage>
        <taxon>Bacteria</taxon>
        <taxon>Pseudomonadati</taxon>
        <taxon>Bacteroidota</taxon>
        <taxon>Flavobacteriia</taxon>
        <taxon>Flavobacteriales</taxon>
        <taxon>Weeksellaceae</taxon>
        <taxon>Apibacter</taxon>
    </lineage>
</organism>
<dbReference type="InterPro" id="IPR025245">
    <property type="entry name" value="DUF4197"/>
</dbReference>
<evidence type="ECO:0000313" key="3">
    <source>
        <dbReference type="Proteomes" id="UP000319499"/>
    </source>
</evidence>
<keyword evidence="3" id="KW-1185">Reference proteome</keyword>
<dbReference type="RefSeq" id="WP_146293555.1">
    <property type="nucleotide sequence ID" value="NZ_SELH01000026.1"/>
</dbReference>
<dbReference type="EMBL" id="SELH01000026">
    <property type="protein sequence ID" value="TWP26196.1"/>
    <property type="molecule type" value="Genomic_DNA"/>
</dbReference>
<proteinExistence type="predicted"/>
<protein>
    <submittedName>
        <fullName evidence="2">DUF4197 family protein</fullName>
    </submittedName>
</protein>
<sequence>MKLVTLSKVVLASTLVLSLQSCDTQTISVNNKGVGVNAIKQLLTSTTNKSFSILENSESFLTNSLIDAAMPSQLKQINSTLENLGLNSLVEKEKKYIADAASTSVIVAKPIIASAIQDITLTDAISIVKGGKGAGVEYLKNKTQDKLIAAIQPKVEQQLNANGITSLIENATGNNSKIQNTLNLIIGNKNTTSTQSLKNSISKYASEQIVNGMFDIAKDYEVNQSNISSKIINSVLNGN</sequence>
<feature type="chain" id="PRO_5021942529" evidence="1">
    <location>
        <begin position="22"/>
        <end position="239"/>
    </location>
</feature>
<dbReference type="Proteomes" id="UP000319499">
    <property type="component" value="Unassembled WGS sequence"/>
</dbReference>
<reference evidence="2 3" key="1">
    <citation type="submission" date="2019-02" db="EMBL/GenBank/DDBJ databases">
        <title>Apibacter muscae sp. nov.: a novel member of the house fly microbiota.</title>
        <authorList>
            <person name="Park R."/>
        </authorList>
    </citation>
    <scope>NUCLEOTIDE SEQUENCE [LARGE SCALE GENOMIC DNA]</scope>
    <source>
        <strain evidence="2 3">AL1</strain>
    </source>
</reference>
<feature type="signal peptide" evidence="1">
    <location>
        <begin position="1"/>
        <end position="21"/>
    </location>
</feature>
<dbReference type="Pfam" id="PF13852">
    <property type="entry name" value="DUF4197"/>
    <property type="match status" value="1"/>
</dbReference>
<dbReference type="AlphaFoldDB" id="A0A563D7I8"/>